<evidence type="ECO:0000256" key="1">
    <source>
        <dbReference type="ARBA" id="ARBA00004571"/>
    </source>
</evidence>
<evidence type="ECO:0000259" key="10">
    <source>
        <dbReference type="Pfam" id="PF00593"/>
    </source>
</evidence>
<feature type="region of interest" description="Disordered" evidence="9">
    <location>
        <begin position="64"/>
        <end position="90"/>
    </location>
</feature>
<feature type="domain" description="TonB-dependent receptor plug" evidence="11">
    <location>
        <begin position="114"/>
        <end position="205"/>
    </location>
</feature>
<dbReference type="InterPro" id="IPR037066">
    <property type="entry name" value="Plug_dom_sf"/>
</dbReference>
<evidence type="ECO:0000256" key="6">
    <source>
        <dbReference type="ARBA" id="ARBA00023136"/>
    </source>
</evidence>
<accession>A0A0F6YJ46</accession>
<feature type="domain" description="TonB-dependent receptor-like beta-barrel" evidence="10">
    <location>
        <begin position="329"/>
        <end position="713"/>
    </location>
</feature>
<dbReference type="InterPro" id="IPR036942">
    <property type="entry name" value="Beta-barrel_TonB_sf"/>
</dbReference>
<evidence type="ECO:0000256" key="9">
    <source>
        <dbReference type="SAM" id="MobiDB-lite"/>
    </source>
</evidence>
<reference evidence="12 13" key="1">
    <citation type="submission" date="2015-03" db="EMBL/GenBank/DDBJ databases">
        <title>Genome assembly of Sandaracinus amylolyticus DSM 53668.</title>
        <authorList>
            <person name="Sharma G."/>
            <person name="Subramanian S."/>
        </authorList>
    </citation>
    <scope>NUCLEOTIDE SEQUENCE [LARGE SCALE GENOMIC DNA]</scope>
    <source>
        <strain evidence="12 13">DSM 53668</strain>
    </source>
</reference>
<dbReference type="InterPro" id="IPR000531">
    <property type="entry name" value="Beta-barrel_TonB"/>
</dbReference>
<dbReference type="EMBL" id="CP011125">
    <property type="protein sequence ID" value="AKF06557.1"/>
    <property type="molecule type" value="Genomic_DNA"/>
</dbReference>
<keyword evidence="12" id="KW-0675">Receptor</keyword>
<evidence type="ECO:0000313" key="12">
    <source>
        <dbReference type="EMBL" id="AKF06557.1"/>
    </source>
</evidence>
<keyword evidence="2" id="KW-0813">Transport</keyword>
<dbReference type="SUPFAM" id="SSF56935">
    <property type="entry name" value="Porins"/>
    <property type="match status" value="1"/>
</dbReference>
<proteinExistence type="inferred from homology"/>
<evidence type="ECO:0000259" key="11">
    <source>
        <dbReference type="Pfam" id="PF07715"/>
    </source>
</evidence>
<dbReference type="InterPro" id="IPR039426">
    <property type="entry name" value="TonB-dep_rcpt-like"/>
</dbReference>
<evidence type="ECO:0000313" key="13">
    <source>
        <dbReference type="Proteomes" id="UP000034883"/>
    </source>
</evidence>
<dbReference type="GO" id="GO:0015344">
    <property type="term" value="F:siderophore uptake transmembrane transporter activity"/>
    <property type="evidence" value="ECO:0007669"/>
    <property type="project" value="TreeGrafter"/>
</dbReference>
<keyword evidence="6 8" id="KW-0472">Membrane</keyword>
<dbReference type="InterPro" id="IPR012910">
    <property type="entry name" value="Plug_dom"/>
</dbReference>
<dbReference type="Proteomes" id="UP000034883">
    <property type="component" value="Chromosome"/>
</dbReference>
<dbReference type="Gene3D" id="2.170.130.10">
    <property type="entry name" value="TonB-dependent receptor, plug domain"/>
    <property type="match status" value="1"/>
</dbReference>
<name>A0A0F6YJ46_9BACT</name>
<keyword evidence="5 8" id="KW-0798">TonB box</keyword>
<keyword evidence="7" id="KW-0998">Cell outer membrane</keyword>
<feature type="compositionally biased region" description="Basic and acidic residues" evidence="9">
    <location>
        <begin position="1"/>
        <end position="11"/>
    </location>
</feature>
<evidence type="ECO:0000256" key="2">
    <source>
        <dbReference type="ARBA" id="ARBA00022448"/>
    </source>
</evidence>
<dbReference type="GO" id="GO:0009279">
    <property type="term" value="C:cell outer membrane"/>
    <property type="evidence" value="ECO:0007669"/>
    <property type="project" value="UniProtKB-SubCell"/>
</dbReference>
<evidence type="ECO:0000256" key="5">
    <source>
        <dbReference type="ARBA" id="ARBA00023077"/>
    </source>
</evidence>
<evidence type="ECO:0000256" key="7">
    <source>
        <dbReference type="ARBA" id="ARBA00023237"/>
    </source>
</evidence>
<evidence type="ECO:0000256" key="8">
    <source>
        <dbReference type="RuleBase" id="RU003357"/>
    </source>
</evidence>
<feature type="region of interest" description="Disordered" evidence="9">
    <location>
        <begin position="1"/>
        <end position="33"/>
    </location>
</feature>
<feature type="compositionally biased region" description="Low complexity" evidence="9">
    <location>
        <begin position="67"/>
        <end position="81"/>
    </location>
</feature>
<dbReference type="GO" id="GO:0044718">
    <property type="term" value="P:siderophore transmembrane transport"/>
    <property type="evidence" value="ECO:0007669"/>
    <property type="project" value="TreeGrafter"/>
</dbReference>
<dbReference type="KEGG" id="samy:DB32_003706"/>
<dbReference type="Gene3D" id="2.40.170.20">
    <property type="entry name" value="TonB-dependent receptor, beta-barrel domain"/>
    <property type="match status" value="1"/>
</dbReference>
<protein>
    <submittedName>
        <fullName evidence="12">Nicel/Cobalt-specific TonB-dependent outer membrane receptor</fullName>
    </submittedName>
</protein>
<keyword evidence="4" id="KW-0812">Transmembrane</keyword>
<dbReference type="STRING" id="927083.DB32_003706"/>
<dbReference type="Pfam" id="PF07715">
    <property type="entry name" value="Plug"/>
    <property type="match status" value="1"/>
</dbReference>
<gene>
    <name evidence="12" type="ORF">DB32_003706</name>
</gene>
<evidence type="ECO:0000256" key="4">
    <source>
        <dbReference type="ARBA" id="ARBA00022692"/>
    </source>
</evidence>
<comment type="similarity">
    <text evidence="8">Belongs to the TonB-dependent receptor family.</text>
</comment>
<dbReference type="PANTHER" id="PTHR30069:SF49">
    <property type="entry name" value="OUTER MEMBRANE PROTEIN C"/>
    <property type="match status" value="1"/>
</dbReference>
<dbReference type="AlphaFoldDB" id="A0A0F6YJ46"/>
<evidence type="ECO:0000256" key="3">
    <source>
        <dbReference type="ARBA" id="ARBA00022452"/>
    </source>
</evidence>
<comment type="subcellular location">
    <subcellularLocation>
        <location evidence="1">Cell outer membrane</location>
        <topology evidence="1">Multi-pass membrane protein</topology>
    </subcellularLocation>
</comment>
<dbReference type="PANTHER" id="PTHR30069">
    <property type="entry name" value="TONB-DEPENDENT OUTER MEMBRANE RECEPTOR"/>
    <property type="match status" value="1"/>
</dbReference>
<keyword evidence="13" id="KW-1185">Reference proteome</keyword>
<organism evidence="12 13">
    <name type="scientific">Sandaracinus amylolyticus</name>
    <dbReference type="NCBI Taxonomy" id="927083"/>
    <lineage>
        <taxon>Bacteria</taxon>
        <taxon>Pseudomonadati</taxon>
        <taxon>Myxococcota</taxon>
        <taxon>Polyangia</taxon>
        <taxon>Polyangiales</taxon>
        <taxon>Sandaracinaceae</taxon>
        <taxon>Sandaracinus</taxon>
    </lineage>
</organism>
<keyword evidence="3" id="KW-1134">Transmembrane beta strand</keyword>
<dbReference type="Pfam" id="PF00593">
    <property type="entry name" value="TonB_dep_Rec_b-barrel"/>
    <property type="match status" value="1"/>
</dbReference>
<sequence length="773" mass="83425">MCASHRNESRTSSRAARTRGERPRGTSVERGVARARAQRARALTILGVATWLAMPCVVVRAQPDAPPASDSASDSESASDSDPPPVFHARAVASPAPPLVTDLPLAPFRIVPRRTAESFLTLVPGLFLLNHAGAYHASTVLLRGFDAGEGRDLAVLVHGVPINEPSNAHGHGYADTHFVIPELVESLRVTEGPFAPEQSDFALAGSVEHRLGVRARGLRVQGELGSFDTRRLLLSWAPVGAERGTFAAVDLRDARGFGRHRASTSLALNAGYEHVVSSDVRIALLGFAHFADFDSAGVLRADDVAARTLPCAPSDRAQRLCAYDDAQGGTSSRAMLVATLSWTRPGTRLEQTIWGGWRRLRMRENFTGFLLDPRGDLVDQQYETGQAGLRGSYRATTRALDDRPQHLELGWIARHDAGTTRALRLRASDGAPYRADFDDAIAITHVGAHVAAELDFADWIALRAALRADGFAYTTTDHTEPERDREGERLPFRTTDALGISLQPRGTLRVRFAPWLEWQSSAGVGARSSDAVALSDGERAPFARAIAIESALALGLAEQGAWALDARLAAFHTHVDRELVFDPERARNVDAGASSRLGALASARLRVARWLDVLASGAWTEAFLLAERAEWQDFTSDERLPYVPRWTLRLDVATHHAITIAGETITIGGGLGIGALGERPLPLGRVAPAFALVDVGIVVRWRIVEVGAQITNLFDAGWDQNVFFYPSSFDAGATPSRLPELHAAAGAPRAALITLALLIDESDPLRGIAEEIP</sequence>